<dbReference type="PROSITE" id="PS51352">
    <property type="entry name" value="THIOREDOXIN_2"/>
    <property type="match status" value="1"/>
</dbReference>
<dbReference type="Gene3D" id="3.40.30.10">
    <property type="entry name" value="Glutaredoxin"/>
    <property type="match status" value="1"/>
</dbReference>
<dbReference type="FunFam" id="3.40.30.10:FF:000001">
    <property type="entry name" value="Thioredoxin"/>
    <property type="match status" value="1"/>
</dbReference>
<keyword evidence="2" id="KW-0813">Transport</keyword>
<dbReference type="Pfam" id="PF00085">
    <property type="entry name" value="Thioredoxin"/>
    <property type="match status" value="1"/>
</dbReference>
<evidence type="ECO:0000256" key="2">
    <source>
        <dbReference type="ARBA" id="ARBA00022448"/>
    </source>
</evidence>
<dbReference type="CDD" id="cd02947">
    <property type="entry name" value="TRX_family"/>
    <property type="match status" value="1"/>
</dbReference>
<organism evidence="7 8">
    <name type="scientific">Echinococcus granulosus</name>
    <name type="common">Hydatid tapeworm</name>
    <dbReference type="NCBI Taxonomy" id="6210"/>
    <lineage>
        <taxon>Eukaryota</taxon>
        <taxon>Metazoa</taxon>
        <taxon>Spiralia</taxon>
        <taxon>Lophotrochozoa</taxon>
        <taxon>Platyhelminthes</taxon>
        <taxon>Cestoda</taxon>
        <taxon>Eucestoda</taxon>
        <taxon>Cyclophyllidea</taxon>
        <taxon>Taeniidae</taxon>
        <taxon>Echinococcus</taxon>
        <taxon>Echinococcus granulosus group</taxon>
    </lineage>
</organism>
<dbReference type="GO" id="GO:0045454">
    <property type="term" value="P:cell redox homeostasis"/>
    <property type="evidence" value="ECO:0007669"/>
    <property type="project" value="TreeGrafter"/>
</dbReference>
<keyword evidence="3" id="KW-0249">Electron transport</keyword>
<dbReference type="GO" id="GO:0005739">
    <property type="term" value="C:mitochondrion"/>
    <property type="evidence" value="ECO:0007669"/>
    <property type="project" value="TreeGrafter"/>
</dbReference>
<dbReference type="CTD" id="36343912"/>
<dbReference type="STRING" id="6210.W6U701"/>
<proteinExistence type="inferred from homology"/>
<dbReference type="PANTHER" id="PTHR43601:SF3">
    <property type="entry name" value="THIOREDOXIN, MITOCHONDRIAL"/>
    <property type="match status" value="1"/>
</dbReference>
<evidence type="ECO:0000259" key="6">
    <source>
        <dbReference type="PROSITE" id="PS51352"/>
    </source>
</evidence>
<keyword evidence="5" id="KW-0676">Redox-active center</keyword>
<dbReference type="KEGG" id="egl:EGR_08197"/>
<evidence type="ECO:0000256" key="3">
    <source>
        <dbReference type="ARBA" id="ARBA00022982"/>
    </source>
</evidence>
<dbReference type="AlphaFoldDB" id="W6U701"/>
<name>W6U701_ECHGR</name>
<feature type="domain" description="Thioredoxin" evidence="6">
    <location>
        <begin position="1"/>
        <end position="140"/>
    </location>
</feature>
<comment type="caution">
    <text evidence="7">The sequence shown here is derived from an EMBL/GenBank/DDBJ whole genome shotgun (WGS) entry which is preliminary data.</text>
</comment>
<dbReference type="InterPro" id="IPR013766">
    <property type="entry name" value="Thioredoxin_domain"/>
</dbReference>
<dbReference type="InterPro" id="IPR036249">
    <property type="entry name" value="Thioredoxin-like_sf"/>
</dbReference>
<evidence type="ECO:0000256" key="4">
    <source>
        <dbReference type="ARBA" id="ARBA00023157"/>
    </source>
</evidence>
<evidence type="ECO:0000313" key="7">
    <source>
        <dbReference type="EMBL" id="EUB56960.1"/>
    </source>
</evidence>
<comment type="similarity">
    <text evidence="1">Belongs to the thioredoxin family.</text>
</comment>
<evidence type="ECO:0000256" key="5">
    <source>
        <dbReference type="ARBA" id="ARBA00023284"/>
    </source>
</evidence>
<protein>
    <submittedName>
        <fullName evidence="7">Thioredoxin</fullName>
    </submittedName>
</protein>
<reference evidence="7 8" key="1">
    <citation type="journal article" date="2013" name="Nat. Genet.">
        <title>The genome of the hydatid tapeworm Echinococcus granulosus.</title>
        <authorList>
            <person name="Zheng H."/>
            <person name="Zhang W."/>
            <person name="Zhang L."/>
            <person name="Zhang Z."/>
            <person name="Li J."/>
            <person name="Lu G."/>
            <person name="Zhu Y."/>
            <person name="Wang Y."/>
            <person name="Huang Y."/>
            <person name="Liu J."/>
            <person name="Kang H."/>
            <person name="Chen J."/>
            <person name="Wang L."/>
            <person name="Chen A."/>
            <person name="Yu S."/>
            <person name="Gao Z."/>
            <person name="Jin L."/>
            <person name="Gu W."/>
            <person name="Wang Z."/>
            <person name="Zhao L."/>
            <person name="Shi B."/>
            <person name="Wen H."/>
            <person name="Lin R."/>
            <person name="Jones M.K."/>
            <person name="Brejova B."/>
            <person name="Vinar T."/>
            <person name="Zhao G."/>
            <person name="McManus D.P."/>
            <person name="Chen Z."/>
            <person name="Zhou Y."/>
            <person name="Wang S."/>
        </authorList>
    </citation>
    <scope>NUCLEOTIDE SEQUENCE [LARGE SCALE GENOMIC DNA]</scope>
</reference>
<sequence>MLGQKLVAFAARIRAIRTPRYFTSTARCFGKDCGIVNIQDPADFTEKVTQNELPVLVDFHATWCNPCKMLGPRLNGVMKNHMEKVLLAKVDIDSLEDLATQFKVAAVPTVVGMRGGKEVSRFTGLKEEAEIEKFIQELCKFAEPEVEVDAWLYATGIHGCPLAQTTTAWQWDKLTSTRDTMTPFYTDEEAKSPVQGCSSRGSSAVDASKFYDLEEASSAHRLLKADLFFSDLQ</sequence>
<dbReference type="GeneID" id="36343912"/>
<dbReference type="PANTHER" id="PTHR43601">
    <property type="entry name" value="THIOREDOXIN, MITOCHONDRIAL"/>
    <property type="match status" value="1"/>
</dbReference>
<keyword evidence="8" id="KW-1185">Reference proteome</keyword>
<dbReference type="EMBL" id="APAU02000098">
    <property type="protein sequence ID" value="EUB56960.1"/>
    <property type="molecule type" value="Genomic_DNA"/>
</dbReference>
<dbReference type="RefSeq" id="XP_024348156.1">
    <property type="nucleotide sequence ID" value="XM_024497446.1"/>
</dbReference>
<accession>W6U701</accession>
<dbReference type="Proteomes" id="UP000019149">
    <property type="component" value="Unassembled WGS sequence"/>
</dbReference>
<dbReference type="OrthoDB" id="19690at2759"/>
<evidence type="ECO:0000256" key="1">
    <source>
        <dbReference type="ARBA" id="ARBA00008987"/>
    </source>
</evidence>
<evidence type="ECO:0000313" key="8">
    <source>
        <dbReference type="Proteomes" id="UP000019149"/>
    </source>
</evidence>
<dbReference type="SUPFAM" id="SSF52833">
    <property type="entry name" value="Thioredoxin-like"/>
    <property type="match status" value="1"/>
</dbReference>
<keyword evidence="4" id="KW-1015">Disulfide bond</keyword>
<gene>
    <name evidence="7" type="ORF">EGR_08197</name>
</gene>